<keyword evidence="3" id="KW-1185">Reference proteome</keyword>
<name>A0A397V673_9GLOM</name>
<evidence type="ECO:0000256" key="1">
    <source>
        <dbReference type="SAM" id="SignalP"/>
    </source>
</evidence>
<keyword evidence="1" id="KW-0732">Signal</keyword>
<proteinExistence type="predicted"/>
<dbReference type="Proteomes" id="UP000266673">
    <property type="component" value="Unassembled WGS sequence"/>
</dbReference>
<dbReference type="OrthoDB" id="47059at2759"/>
<accession>A0A397V673</accession>
<evidence type="ECO:0000313" key="3">
    <source>
        <dbReference type="Proteomes" id="UP000266673"/>
    </source>
</evidence>
<feature type="chain" id="PRO_5017302493" evidence="1">
    <location>
        <begin position="22"/>
        <end position="76"/>
    </location>
</feature>
<sequence>MLLKYYFLLVIALIFISTTDAGPLPYPQKAPTTPSGTGWNRIGTDILARVKVRICTSMARVGSDSVDCAGPCARAN</sequence>
<feature type="signal peptide" evidence="1">
    <location>
        <begin position="1"/>
        <end position="21"/>
    </location>
</feature>
<reference evidence="2 3" key="1">
    <citation type="submission" date="2018-06" db="EMBL/GenBank/DDBJ databases">
        <title>Comparative genomics reveals the genomic features of Rhizophagus irregularis, R. cerebriforme, R. diaphanum and Gigaspora rosea, and their symbiotic lifestyle signature.</title>
        <authorList>
            <person name="Morin E."/>
            <person name="San Clemente H."/>
            <person name="Chen E.C.H."/>
            <person name="De La Providencia I."/>
            <person name="Hainaut M."/>
            <person name="Kuo A."/>
            <person name="Kohler A."/>
            <person name="Murat C."/>
            <person name="Tang N."/>
            <person name="Roy S."/>
            <person name="Loubradou J."/>
            <person name="Henrissat B."/>
            <person name="Grigoriev I.V."/>
            <person name="Corradi N."/>
            <person name="Roux C."/>
            <person name="Martin F.M."/>
        </authorList>
    </citation>
    <scope>NUCLEOTIDE SEQUENCE [LARGE SCALE GENOMIC DNA]</scope>
    <source>
        <strain evidence="2 3">DAOM 194757</strain>
    </source>
</reference>
<evidence type="ECO:0000313" key="2">
    <source>
        <dbReference type="EMBL" id="RIB18064.1"/>
    </source>
</evidence>
<protein>
    <submittedName>
        <fullName evidence="2">Uncharacterized protein</fullName>
    </submittedName>
</protein>
<dbReference type="EMBL" id="QKWP01000564">
    <property type="protein sequence ID" value="RIB18064.1"/>
    <property type="molecule type" value="Genomic_DNA"/>
</dbReference>
<organism evidence="2 3">
    <name type="scientific">Gigaspora rosea</name>
    <dbReference type="NCBI Taxonomy" id="44941"/>
    <lineage>
        <taxon>Eukaryota</taxon>
        <taxon>Fungi</taxon>
        <taxon>Fungi incertae sedis</taxon>
        <taxon>Mucoromycota</taxon>
        <taxon>Glomeromycotina</taxon>
        <taxon>Glomeromycetes</taxon>
        <taxon>Diversisporales</taxon>
        <taxon>Gigasporaceae</taxon>
        <taxon>Gigaspora</taxon>
    </lineage>
</organism>
<comment type="caution">
    <text evidence="2">The sequence shown here is derived from an EMBL/GenBank/DDBJ whole genome shotgun (WGS) entry which is preliminary data.</text>
</comment>
<dbReference type="AlphaFoldDB" id="A0A397V673"/>
<gene>
    <name evidence="2" type="ORF">C2G38_1376680</name>
</gene>